<evidence type="ECO:0000313" key="1">
    <source>
        <dbReference type="EMBL" id="KID81326.1"/>
    </source>
</evidence>
<organism evidence="1 2">
    <name type="scientific">Metarhizium guizhouense (strain ARSEF 977)</name>
    <dbReference type="NCBI Taxonomy" id="1276136"/>
    <lineage>
        <taxon>Eukaryota</taxon>
        <taxon>Fungi</taxon>
        <taxon>Dikarya</taxon>
        <taxon>Ascomycota</taxon>
        <taxon>Pezizomycotina</taxon>
        <taxon>Sordariomycetes</taxon>
        <taxon>Hypocreomycetidae</taxon>
        <taxon>Hypocreales</taxon>
        <taxon>Clavicipitaceae</taxon>
        <taxon>Metarhizium</taxon>
    </lineage>
</organism>
<dbReference type="PANTHER" id="PTHR35205:SF1">
    <property type="entry name" value="ZU5 DOMAIN-CONTAINING PROTEIN"/>
    <property type="match status" value="1"/>
</dbReference>
<reference evidence="1 2" key="1">
    <citation type="journal article" date="2014" name="Proc. Natl. Acad. Sci. U.S.A.">
        <title>Trajectory and genomic determinants of fungal-pathogen speciation and host adaptation.</title>
        <authorList>
            <person name="Hu X."/>
            <person name="Xiao G."/>
            <person name="Zheng P."/>
            <person name="Shang Y."/>
            <person name="Su Y."/>
            <person name="Zhang X."/>
            <person name="Liu X."/>
            <person name="Zhan S."/>
            <person name="St Leger R.J."/>
            <person name="Wang C."/>
        </authorList>
    </citation>
    <scope>NUCLEOTIDE SEQUENCE [LARGE SCALE GENOMIC DNA]</scope>
    <source>
        <strain evidence="1 2">ARSEF 977</strain>
    </source>
</reference>
<dbReference type="InterPro" id="IPR027417">
    <property type="entry name" value="P-loop_NTPase"/>
</dbReference>
<dbReference type="Proteomes" id="UP000031192">
    <property type="component" value="Unassembled WGS sequence"/>
</dbReference>
<dbReference type="EMBL" id="AZNH01000162">
    <property type="protein sequence ID" value="KID81326.1"/>
    <property type="molecule type" value="Genomic_DNA"/>
</dbReference>
<dbReference type="HOGENOM" id="CLU_366837_0_0_1"/>
<dbReference type="SUPFAM" id="SSF52540">
    <property type="entry name" value="P-loop containing nucleoside triphosphate hydrolases"/>
    <property type="match status" value="1"/>
</dbReference>
<gene>
    <name evidence="1" type="ORF">MGU_11299</name>
</gene>
<dbReference type="Gene3D" id="3.40.50.300">
    <property type="entry name" value="P-loop containing nucleotide triphosphate hydrolases"/>
    <property type="match status" value="1"/>
</dbReference>
<name>A0A0B4GUZ3_METGA</name>
<accession>A0A0B4GUZ3</accession>
<keyword evidence="2" id="KW-1185">Reference proteome</keyword>
<dbReference type="PANTHER" id="PTHR35205">
    <property type="entry name" value="NB-ARC AND TPR DOMAIN PROTEIN"/>
    <property type="match status" value="1"/>
</dbReference>
<dbReference type="AlphaFoldDB" id="A0A0B4GUZ3"/>
<sequence>MNPDSYGSIRTSTKGLIFFATPHYGGTGPSIAAPVANIFSLLTDQARNELLPKLIRDPFFNRELTENFNTQKDDYEVRTFCETESSNIRVKSWKIVVPQYSSMLVVDHYSATYGSSRNGYPIPICDDHSGICKLFALNQSRLSTVKSNIEEVVRTILEQNKPTSLGPSTQALPPANPRYGTNAPRSLAIEEGSTSHVTERGKRAFKQDSPLAKNLVPQIKTSHFIGRDSVLSELEEYFDSSGEERRRAVIWGMAGVGKSQFSLEFCRRRHQNGYSMFWIEARSLESLTHSYHYIAKQLQLDCIDPVTSVSKWLRKASRSLVVFDNVDSLQIIEDFIPSDTVDVIITTRDSALVGSEMFPYGISVLLLDENDAIALFILGLSAWSPADTAAIRNNPSGILGSGKVSEVLSEKFGLISVSELQQIFALTDKLPLAIVQCASYLRQYPMPFSHYLEKFRAKAPESLRRFYSHSIKGAAYQESVMTTWDISIDKLTPDAVKMITFFGLLDHTQIMMPFLEHALDDCQFWGGRVHIPLPDHLRQFFAFLDTQGEFYECIGILDSLSLVKRDASKHQIYIHPMIHEYIHLRLPVNEAVLWLQRVTALLHHYLPPLLYSSYLDKNAAQQSEQVFLHLGRNSDLVELYQTRFSQENANDSAAFFLEAHLWYRGSRYLDLAERLITASGHPWDAEMIYGSKLLDDTLGKLGLDSFTAVGLANQLRSQLEENAPQGSALALSALAEQFLLPDYNLGNLLQANISDPDPAE</sequence>
<comment type="caution">
    <text evidence="1">The sequence shown here is derived from an EMBL/GenBank/DDBJ whole genome shotgun (WGS) entry which is preliminary data.</text>
</comment>
<evidence type="ECO:0000313" key="2">
    <source>
        <dbReference type="Proteomes" id="UP000031192"/>
    </source>
</evidence>
<proteinExistence type="predicted"/>
<protein>
    <submittedName>
        <fullName evidence="1">Kinesin</fullName>
    </submittedName>
</protein>